<accession>A0A6A7AKX4</accession>
<protein>
    <recommendedName>
        <fullName evidence="4">BTB domain-containing protein</fullName>
    </recommendedName>
</protein>
<keyword evidence="3" id="KW-1185">Reference proteome</keyword>
<reference evidence="2" key="1">
    <citation type="journal article" date="2020" name="Stud. Mycol.">
        <title>101 Dothideomycetes genomes: a test case for predicting lifestyles and emergence of pathogens.</title>
        <authorList>
            <person name="Haridas S."/>
            <person name="Albert R."/>
            <person name="Binder M."/>
            <person name="Bloem J."/>
            <person name="Labutti K."/>
            <person name="Salamov A."/>
            <person name="Andreopoulos B."/>
            <person name="Baker S."/>
            <person name="Barry K."/>
            <person name="Bills G."/>
            <person name="Bluhm B."/>
            <person name="Cannon C."/>
            <person name="Castanera R."/>
            <person name="Culley D."/>
            <person name="Daum C."/>
            <person name="Ezra D."/>
            <person name="Gonzalez J."/>
            <person name="Henrissat B."/>
            <person name="Kuo A."/>
            <person name="Liang C."/>
            <person name="Lipzen A."/>
            <person name="Lutzoni F."/>
            <person name="Magnuson J."/>
            <person name="Mondo S."/>
            <person name="Nolan M."/>
            <person name="Ohm R."/>
            <person name="Pangilinan J."/>
            <person name="Park H.-J."/>
            <person name="Ramirez L."/>
            <person name="Alfaro M."/>
            <person name="Sun H."/>
            <person name="Tritt A."/>
            <person name="Yoshinaga Y."/>
            <person name="Zwiers L.-H."/>
            <person name="Turgeon B."/>
            <person name="Goodwin S."/>
            <person name="Spatafora J."/>
            <person name="Crous P."/>
            <person name="Grigoriev I."/>
        </authorList>
    </citation>
    <scope>NUCLEOTIDE SEQUENCE</scope>
    <source>
        <strain evidence="2">CBS 113818</strain>
    </source>
</reference>
<evidence type="ECO:0000256" key="1">
    <source>
        <dbReference type="SAM" id="MobiDB-lite"/>
    </source>
</evidence>
<sequence length="390" mass="43785">MASNDGNFFFIDRTGDVLLTLNNPGAPFAAWQPRDEDSSSDDTVQSGADNDMLAEESHSVRRNGTSQDESGADSESNNADTRLPQGSPQSAPKVYLVSSRHLINASAKFRSELTGSWSESLRDEDGMYHLTTCDWDADAFAILLNIYHLQYRQVPRELGLEMLAKMAVLVDYYRCWEAFDLIAPLWVQAAITASPLSEKYERDTMLWMVVSWVFKLPEKFQETTSIVINRNEESDVRDMELGIPPPILDELRTRRAQTIKKALETCHQCMNEWADDYHCAKGVRNSFACGSILLGALMKGLHRLKLLSPPPSAPFPGWSIVSICQNLAQIPSATWYDRGNSSRRHDCTLENTLHPKIALILSQVKGLILEDFRDRGEEEVDQVTRAVGAL</sequence>
<feature type="compositionally biased region" description="Polar residues" evidence="1">
    <location>
        <begin position="62"/>
        <end position="90"/>
    </location>
</feature>
<dbReference type="Proteomes" id="UP000799424">
    <property type="component" value="Unassembled WGS sequence"/>
</dbReference>
<dbReference type="OrthoDB" id="5326346at2759"/>
<evidence type="ECO:0000313" key="2">
    <source>
        <dbReference type="EMBL" id="KAF2833803.1"/>
    </source>
</evidence>
<dbReference type="EMBL" id="MU006216">
    <property type="protein sequence ID" value="KAF2833803.1"/>
    <property type="molecule type" value="Genomic_DNA"/>
</dbReference>
<feature type="region of interest" description="Disordered" evidence="1">
    <location>
        <begin position="28"/>
        <end position="90"/>
    </location>
</feature>
<organism evidence="2 3">
    <name type="scientific">Ophiobolus disseminans</name>
    <dbReference type="NCBI Taxonomy" id="1469910"/>
    <lineage>
        <taxon>Eukaryota</taxon>
        <taxon>Fungi</taxon>
        <taxon>Dikarya</taxon>
        <taxon>Ascomycota</taxon>
        <taxon>Pezizomycotina</taxon>
        <taxon>Dothideomycetes</taxon>
        <taxon>Pleosporomycetidae</taxon>
        <taxon>Pleosporales</taxon>
        <taxon>Pleosporineae</taxon>
        <taxon>Phaeosphaeriaceae</taxon>
        <taxon>Ophiobolus</taxon>
    </lineage>
</organism>
<dbReference type="AlphaFoldDB" id="A0A6A7AKX4"/>
<evidence type="ECO:0008006" key="4">
    <source>
        <dbReference type="Google" id="ProtNLM"/>
    </source>
</evidence>
<evidence type="ECO:0000313" key="3">
    <source>
        <dbReference type="Proteomes" id="UP000799424"/>
    </source>
</evidence>
<proteinExistence type="predicted"/>
<gene>
    <name evidence="2" type="ORF">CC86DRAFT_311913</name>
</gene>
<name>A0A6A7AKX4_9PLEO</name>